<name>A0ABY5F0J7_9ACTN</name>
<feature type="region of interest" description="Disordered" evidence="1">
    <location>
        <begin position="33"/>
        <end position="57"/>
    </location>
</feature>
<keyword evidence="2" id="KW-0812">Transmembrane</keyword>
<feature type="transmembrane region" description="Helical" evidence="2">
    <location>
        <begin position="115"/>
        <end position="139"/>
    </location>
</feature>
<dbReference type="EMBL" id="CP101397">
    <property type="protein sequence ID" value="UTR77160.1"/>
    <property type="molecule type" value="Genomic_DNA"/>
</dbReference>
<evidence type="ECO:0000256" key="2">
    <source>
        <dbReference type="SAM" id="Phobius"/>
    </source>
</evidence>
<evidence type="ECO:0000313" key="3">
    <source>
        <dbReference type="EMBL" id="UTR77160.1"/>
    </source>
</evidence>
<dbReference type="GeneID" id="97762779"/>
<evidence type="ECO:0000313" key="4">
    <source>
        <dbReference type="Proteomes" id="UP001058236"/>
    </source>
</evidence>
<evidence type="ECO:0000256" key="1">
    <source>
        <dbReference type="SAM" id="MobiDB-lite"/>
    </source>
</evidence>
<reference evidence="3" key="1">
    <citation type="submission" date="2022-07" db="EMBL/GenBank/DDBJ databases">
        <title>Genomic of Streptomyces cavourensis F2.</title>
        <authorList>
            <person name="Hu S."/>
            <person name="Liang W."/>
        </authorList>
    </citation>
    <scope>NUCLEOTIDE SEQUENCE</scope>
    <source>
        <strain evidence="3">F2</strain>
    </source>
</reference>
<dbReference type="Proteomes" id="UP001058236">
    <property type="component" value="Chromosome"/>
</dbReference>
<keyword evidence="2" id="KW-1133">Transmembrane helix</keyword>
<sequence length="146" mass="14811">MNPSNAAAGCSPASLDARYAAGGSDSGVPLRGHLLLLGPGGGGRPGPLDQGPERTVADGALEQAHPCRTDDIGPAGGRRPEEAVGLRGVTVLVAQPLPVPAVRVPPEGRTLPPVLVVRMILVLRAVLVAVVLLLALAVVRVHPHLP</sequence>
<keyword evidence="2" id="KW-0472">Membrane</keyword>
<dbReference type="RefSeq" id="WP_162888399.1">
    <property type="nucleotide sequence ID" value="NZ_BMSP01000001.1"/>
</dbReference>
<organism evidence="3 4">
    <name type="scientific">Streptomyces cavourensis</name>
    <dbReference type="NCBI Taxonomy" id="67258"/>
    <lineage>
        <taxon>Bacteria</taxon>
        <taxon>Bacillati</taxon>
        <taxon>Actinomycetota</taxon>
        <taxon>Actinomycetes</taxon>
        <taxon>Kitasatosporales</taxon>
        <taxon>Streptomycetaceae</taxon>
        <taxon>Streptomyces</taxon>
    </lineage>
</organism>
<accession>A0ABY5F0J7</accession>
<gene>
    <name evidence="3" type="ORF">NLU04_01045</name>
</gene>
<protein>
    <submittedName>
        <fullName evidence="3">Uncharacterized protein</fullName>
    </submittedName>
</protein>
<keyword evidence="4" id="KW-1185">Reference proteome</keyword>
<proteinExistence type="predicted"/>